<dbReference type="eggNOG" id="COG1024">
    <property type="taxonomic scope" value="Bacteria"/>
</dbReference>
<dbReference type="Gene3D" id="3.90.226.10">
    <property type="entry name" value="2-enoyl-CoA Hydratase, Chain A, domain 1"/>
    <property type="match status" value="1"/>
</dbReference>
<feature type="domain" description="Enoyl-CoA hydratase/isomerase" evidence="1">
    <location>
        <begin position="17"/>
        <end position="73"/>
    </location>
</feature>
<dbReference type="EMBL" id="CP000542">
    <property type="protein sequence ID" value="ABM57999.1"/>
    <property type="molecule type" value="Genomic_DNA"/>
</dbReference>
<dbReference type="STRING" id="391735.Veis_2251"/>
<reference evidence="3" key="1">
    <citation type="submission" date="2006-12" db="EMBL/GenBank/DDBJ databases">
        <title>Complete sequence of chromosome 1 of Verminephrobacter eiseniae EF01-2.</title>
        <authorList>
            <person name="Copeland A."/>
            <person name="Lucas S."/>
            <person name="Lapidus A."/>
            <person name="Barry K."/>
            <person name="Detter J.C."/>
            <person name="Glavina del Rio T."/>
            <person name="Dalin E."/>
            <person name="Tice H."/>
            <person name="Pitluck S."/>
            <person name="Chertkov O."/>
            <person name="Brettin T."/>
            <person name="Bruce D."/>
            <person name="Han C."/>
            <person name="Tapia R."/>
            <person name="Gilna P."/>
            <person name="Schmutz J."/>
            <person name="Larimer F."/>
            <person name="Land M."/>
            <person name="Hauser L."/>
            <person name="Kyrpides N."/>
            <person name="Kim E."/>
            <person name="Stahl D."/>
            <person name="Richardson P."/>
        </authorList>
    </citation>
    <scope>NUCLEOTIDE SEQUENCE [LARGE SCALE GENOMIC DNA]</scope>
    <source>
        <strain evidence="3">EF01-2</strain>
    </source>
</reference>
<dbReference type="GeneID" id="76460809"/>
<dbReference type="Proteomes" id="UP000000374">
    <property type="component" value="Chromosome"/>
</dbReference>
<proteinExistence type="predicted"/>
<gene>
    <name evidence="2" type="ordered locus">Veis_2251</name>
</gene>
<dbReference type="AlphaFoldDB" id="A1WK42"/>
<dbReference type="CDD" id="cd06558">
    <property type="entry name" value="crotonase-like"/>
    <property type="match status" value="1"/>
</dbReference>
<accession>A1WK42</accession>
<dbReference type="SUPFAM" id="SSF52096">
    <property type="entry name" value="ClpP/crotonase"/>
    <property type="match status" value="1"/>
</dbReference>
<keyword evidence="3" id="KW-1185">Reference proteome</keyword>
<dbReference type="KEGG" id="vei:Veis_2251"/>
<evidence type="ECO:0000313" key="2">
    <source>
        <dbReference type="EMBL" id="ABM57999.1"/>
    </source>
</evidence>
<evidence type="ECO:0000259" key="1">
    <source>
        <dbReference type="Pfam" id="PF16113"/>
    </source>
</evidence>
<organism evidence="2 3">
    <name type="scientific">Verminephrobacter eiseniae (strain EF01-2)</name>
    <dbReference type="NCBI Taxonomy" id="391735"/>
    <lineage>
        <taxon>Bacteria</taxon>
        <taxon>Pseudomonadati</taxon>
        <taxon>Pseudomonadota</taxon>
        <taxon>Betaproteobacteria</taxon>
        <taxon>Burkholderiales</taxon>
        <taxon>Comamonadaceae</taxon>
        <taxon>Verminephrobacter</taxon>
    </lineage>
</organism>
<dbReference type="InterPro" id="IPR045004">
    <property type="entry name" value="ECH_dom"/>
</dbReference>
<sequence>MSQAVLYEQDAAIVTPTLHRPATRNALTDMEMIDALAARLSCAQADARVRMIVPTGAGPAFSSGGNIEHMRDALGLLQTIAENPPASCACPNGPCGKGSGWTCPACWNRQPHFKALRTARQTTVRRSPRRFKNARRCVPET</sequence>
<evidence type="ECO:0000313" key="3">
    <source>
        <dbReference type="Proteomes" id="UP000000374"/>
    </source>
</evidence>
<name>A1WK42_VEREI</name>
<dbReference type="InterPro" id="IPR029045">
    <property type="entry name" value="ClpP/crotonase-like_dom_sf"/>
</dbReference>
<dbReference type="RefSeq" id="WP_011810003.1">
    <property type="nucleotide sequence ID" value="NC_008786.1"/>
</dbReference>
<protein>
    <submittedName>
        <fullName evidence="2">Enoyl-CoA hydratase/carnithine racemase-like protein</fullName>
    </submittedName>
</protein>
<dbReference type="HOGENOM" id="CLU_1824527_0_0_4"/>
<dbReference type="Pfam" id="PF16113">
    <property type="entry name" value="ECH_2"/>
    <property type="match status" value="1"/>
</dbReference>